<dbReference type="Pfam" id="PF02958">
    <property type="entry name" value="EcKL"/>
    <property type="match status" value="1"/>
</dbReference>
<evidence type="ECO:0008006" key="3">
    <source>
        <dbReference type="Google" id="ProtNLM"/>
    </source>
</evidence>
<dbReference type="Proteomes" id="UP000269301">
    <property type="component" value="Unassembled WGS sequence"/>
</dbReference>
<organism evidence="1 2">
    <name type="scientific">Oceanobacillus halophilus</name>
    <dbReference type="NCBI Taxonomy" id="930130"/>
    <lineage>
        <taxon>Bacteria</taxon>
        <taxon>Bacillati</taxon>
        <taxon>Bacillota</taxon>
        <taxon>Bacilli</taxon>
        <taxon>Bacillales</taxon>
        <taxon>Bacillaceae</taxon>
        <taxon>Oceanobacillus</taxon>
    </lineage>
</organism>
<dbReference type="EMBL" id="RBZP01000006">
    <property type="protein sequence ID" value="RKQ33482.1"/>
    <property type="molecule type" value="Genomic_DNA"/>
</dbReference>
<protein>
    <recommendedName>
        <fullName evidence="3">Aminoglycoside phosphotransferase domain-containing protein</fullName>
    </recommendedName>
</protein>
<accession>A0A495A1Y7</accession>
<dbReference type="InterPro" id="IPR004119">
    <property type="entry name" value="EcKL"/>
</dbReference>
<dbReference type="Gene3D" id="3.90.1200.10">
    <property type="match status" value="1"/>
</dbReference>
<sequence length="396" mass="47344">MSESTGYKYVLFDKKMYINIEQSIITLFFTLYSKTKSFGIFEGRTRFKLLNLLPIFVIRAIRVLKFTCNFYKVRKGHKERRNLQFVTTEHYGHFLLKLRQGELKVFDLKKRVVTTVFPSYISKIEVNERIDIVRRATRCKLTPRLIEWNVIERYIKEIYVNARRPSYKFTNLATFYSEVFPILEEILSTLRPKKTILSSYVKNKIVNLELLIENSKINQENAADMKAIKDFLAYIQESINTYYQEEKIYLVFSHGDLWEGNILLGRSQSYVIDWNTVGVRSFYFDFYYTMFMLASKRKHFNEVDINGIAKLTQVLDTSCSLFYDELKENYTYEYDIKTLSGQYDLYRYLFFLELVSLKFEGTNDNRVKQIGEVLTWIKRFKLFESYIEKIPQIKIS</sequence>
<dbReference type="InterPro" id="IPR011009">
    <property type="entry name" value="Kinase-like_dom_sf"/>
</dbReference>
<evidence type="ECO:0000313" key="1">
    <source>
        <dbReference type="EMBL" id="RKQ33482.1"/>
    </source>
</evidence>
<proteinExistence type="predicted"/>
<name>A0A495A1Y7_9BACI</name>
<dbReference type="AlphaFoldDB" id="A0A495A1Y7"/>
<dbReference type="SUPFAM" id="SSF56112">
    <property type="entry name" value="Protein kinase-like (PK-like)"/>
    <property type="match status" value="1"/>
</dbReference>
<keyword evidence="2" id="KW-1185">Reference proteome</keyword>
<dbReference type="RefSeq" id="WP_121204213.1">
    <property type="nucleotide sequence ID" value="NZ_RBZP01000006.1"/>
</dbReference>
<dbReference type="OrthoDB" id="4030632at2"/>
<comment type="caution">
    <text evidence="1">The sequence shown here is derived from an EMBL/GenBank/DDBJ whole genome shotgun (WGS) entry which is preliminary data.</text>
</comment>
<gene>
    <name evidence="1" type="ORF">D8M06_09740</name>
</gene>
<evidence type="ECO:0000313" key="2">
    <source>
        <dbReference type="Proteomes" id="UP000269301"/>
    </source>
</evidence>
<reference evidence="1 2" key="1">
    <citation type="journal article" date="2016" name="Int. J. Syst. Evol. Microbiol.">
        <title>Oceanobacillus halophilus sp. nov., a novel moderately halophilic bacterium from a hypersaline lake.</title>
        <authorList>
            <person name="Amoozegar M.A."/>
            <person name="Bagheri M."/>
            <person name="Makhdoumi A."/>
            <person name="Nikou M.M."/>
            <person name="Fazeli S.A.S."/>
            <person name="Schumann P."/>
            <person name="Sproer C."/>
            <person name="Sanchez-Porro C."/>
            <person name="Ventosa A."/>
        </authorList>
    </citation>
    <scope>NUCLEOTIDE SEQUENCE [LARGE SCALE GENOMIC DNA]</scope>
    <source>
        <strain evidence="1 2">DSM 23996</strain>
    </source>
</reference>